<dbReference type="InterPro" id="IPR010472">
    <property type="entry name" value="FH3_dom"/>
</dbReference>
<dbReference type="InterPro" id="IPR044933">
    <property type="entry name" value="DIA_GBD_sf"/>
</dbReference>
<dbReference type="Gene3D" id="1.10.20.40">
    <property type="entry name" value="Formin, diaphanous GTPase-binding domain"/>
    <property type="match status" value="1"/>
</dbReference>
<dbReference type="SMART" id="SM01139">
    <property type="entry name" value="Drf_FH3"/>
    <property type="match status" value="1"/>
</dbReference>
<dbReference type="AlphaFoldDB" id="S4S030"/>
<dbReference type="InterPro" id="IPR014768">
    <property type="entry name" value="GBD/FH3_dom"/>
</dbReference>
<dbReference type="Pfam" id="PF06367">
    <property type="entry name" value="Drf_FH3"/>
    <property type="match status" value="1"/>
</dbReference>
<reference evidence="5" key="1">
    <citation type="submission" date="2025-08" db="UniProtKB">
        <authorList>
            <consortium name="Ensembl"/>
        </authorList>
    </citation>
    <scope>IDENTIFICATION</scope>
</reference>
<dbReference type="InterPro" id="IPR016024">
    <property type="entry name" value="ARM-type_fold"/>
</dbReference>
<dbReference type="GeneTree" id="ENSGT00940000157822"/>
<dbReference type="Gene3D" id="1.25.10.10">
    <property type="entry name" value="Leucine-rich Repeat Variant"/>
    <property type="match status" value="1"/>
</dbReference>
<dbReference type="SMART" id="SM01140">
    <property type="entry name" value="Drf_GBD"/>
    <property type="match status" value="1"/>
</dbReference>
<keyword evidence="2" id="KW-0175">Coiled coil</keyword>
<dbReference type="STRING" id="7757.ENSPMAP00000010821"/>
<proteinExistence type="inferred from homology"/>
<evidence type="ECO:0000256" key="2">
    <source>
        <dbReference type="ARBA" id="ARBA00023054"/>
    </source>
</evidence>
<feature type="domain" description="GBD/FH3" evidence="4">
    <location>
        <begin position="42"/>
        <end position="407"/>
    </location>
</feature>
<dbReference type="Pfam" id="PF06371">
    <property type="entry name" value="Drf_GBD"/>
    <property type="match status" value="1"/>
</dbReference>
<accession>S4S030</accession>
<dbReference type="InterPro" id="IPR051412">
    <property type="entry name" value="Formin_Homology_Diaphanous_sf"/>
</dbReference>
<feature type="region of interest" description="Disordered" evidence="3">
    <location>
        <begin position="1"/>
        <end position="43"/>
    </location>
</feature>
<dbReference type="PROSITE" id="PS51232">
    <property type="entry name" value="GBD_FH3"/>
    <property type="match status" value="1"/>
</dbReference>
<dbReference type="SUPFAM" id="SSF48371">
    <property type="entry name" value="ARM repeat"/>
    <property type="match status" value="1"/>
</dbReference>
<dbReference type="PANTHER" id="PTHR45691">
    <property type="entry name" value="PROTEIN DIAPHANOUS"/>
    <property type="match status" value="1"/>
</dbReference>
<dbReference type="GO" id="GO:0030041">
    <property type="term" value="P:actin filament polymerization"/>
    <property type="evidence" value="ECO:0007669"/>
    <property type="project" value="TreeGrafter"/>
</dbReference>
<feature type="region of interest" description="Disordered" evidence="3">
    <location>
        <begin position="480"/>
        <end position="534"/>
    </location>
</feature>
<dbReference type="PANTHER" id="PTHR45691:SF4">
    <property type="entry name" value="PROTEIN DIAPHANOUS HOMOLOG 1"/>
    <property type="match status" value="1"/>
</dbReference>
<dbReference type="GO" id="GO:0005884">
    <property type="term" value="C:actin filament"/>
    <property type="evidence" value="ECO:0007669"/>
    <property type="project" value="TreeGrafter"/>
</dbReference>
<dbReference type="HOGENOM" id="CLU_015658_0_0_1"/>
<organism evidence="5">
    <name type="scientific">Petromyzon marinus</name>
    <name type="common">Sea lamprey</name>
    <dbReference type="NCBI Taxonomy" id="7757"/>
    <lineage>
        <taxon>Eukaryota</taxon>
        <taxon>Metazoa</taxon>
        <taxon>Chordata</taxon>
        <taxon>Craniata</taxon>
        <taxon>Vertebrata</taxon>
        <taxon>Cyclostomata</taxon>
        <taxon>Hyperoartia</taxon>
        <taxon>Petromyzontiformes</taxon>
        <taxon>Petromyzontidae</taxon>
        <taxon>Petromyzon</taxon>
    </lineage>
</organism>
<comment type="similarity">
    <text evidence="1">Belongs to the formin homology family. Diaphanous subfamily.</text>
</comment>
<dbReference type="InterPro" id="IPR010473">
    <property type="entry name" value="GTPase-bd"/>
</dbReference>
<dbReference type="Ensembl" id="ENSPMAT00000010867.1">
    <property type="protein sequence ID" value="ENSPMAP00000010821.1"/>
    <property type="gene ID" value="ENSPMAG00000009847.1"/>
</dbReference>
<name>S4S030_PETMA</name>
<dbReference type="OMA" id="LHHRSLM"/>
<dbReference type="GO" id="GO:0031267">
    <property type="term" value="F:small GTPase binding"/>
    <property type="evidence" value="ECO:0007669"/>
    <property type="project" value="InterPro"/>
</dbReference>
<dbReference type="InterPro" id="IPR011989">
    <property type="entry name" value="ARM-like"/>
</dbReference>
<evidence type="ECO:0000256" key="1">
    <source>
        <dbReference type="ARBA" id="ARBA00008214"/>
    </source>
</evidence>
<protein>
    <recommendedName>
        <fullName evidence="4">GBD/FH3 domain-containing protein</fullName>
    </recommendedName>
</protein>
<feature type="compositionally biased region" description="Pro residues" evidence="3">
    <location>
        <begin position="523"/>
        <end position="534"/>
    </location>
</feature>
<reference evidence="5" key="2">
    <citation type="submission" date="2025-09" db="UniProtKB">
        <authorList>
            <consortium name="Ensembl"/>
        </authorList>
    </citation>
    <scope>IDENTIFICATION</scope>
</reference>
<dbReference type="GO" id="GO:0003779">
    <property type="term" value="F:actin binding"/>
    <property type="evidence" value="ECO:0007669"/>
    <property type="project" value="InterPro"/>
</dbReference>
<sequence>MDRFSSIRIAGSKRDRPAVPSSRHQPSLGHEQPPPSPNPFQPSVLSEKEVLALFEKMMEDMNLNETHKAPLRQKDLVIKREMVMQYINAAAKSGLKSRSDHALTSSQEYIHELRAGIQDERLLGCLESLRVSLNSNPVSWVENFGHEGLGLLLDMLNSLQNSHKPENITRKNQHEIVRCLKAFMNNKYGLMRMLSEEQGILLLARAIEPAYPPMMADAVKLLSALCILEEERTHERILEALTQCGEQENRERFSTIVKGLGQRQGLQLKVGCMQLINALLTSVDELDFRLHLRNEFMRCGLVDILQDLIVSNDEPQDVQLRVFEENREDDFVELSHRYEDIRFELEYPFEVFQIVSNIVKDTLAEPYFLSILQHLLLIRNDYFVRPQYYKLIEECVSQIILHRNGVDPDFRHGKRFQLEVEHLVDVLVDKAKVDESESKAAACRAQLDAELMARQEAQVTLQRREADFEARLRELEAENQRLRQQHDRRRHGCKVTGGPRGGAATADVPPPPPYQQGQGIPGGPMPPPPPPLPG</sequence>
<evidence type="ECO:0000259" key="4">
    <source>
        <dbReference type="PROSITE" id="PS51232"/>
    </source>
</evidence>
<evidence type="ECO:0000313" key="5">
    <source>
        <dbReference type="Ensembl" id="ENSPMAP00000010821.1"/>
    </source>
</evidence>
<evidence type="ECO:0000256" key="3">
    <source>
        <dbReference type="SAM" id="MobiDB-lite"/>
    </source>
</evidence>
<dbReference type="Gene3D" id="1.10.238.150">
    <property type="entry name" value="Formin, FH3 diaphanous domain"/>
    <property type="match status" value="1"/>
</dbReference>